<protein>
    <recommendedName>
        <fullName evidence="3">Sulfotransferase family protein</fullName>
    </recommendedName>
</protein>
<reference evidence="1" key="1">
    <citation type="journal article" date="2014" name="Int. J. Syst. Evol. Microbiol.">
        <title>Complete genome sequence of Corynebacterium casei LMG S-19264T (=DSM 44701T), isolated from a smear-ripened cheese.</title>
        <authorList>
            <consortium name="US DOE Joint Genome Institute (JGI-PGF)"/>
            <person name="Walter F."/>
            <person name="Albersmeier A."/>
            <person name="Kalinowski J."/>
            <person name="Ruckert C."/>
        </authorList>
    </citation>
    <scope>NUCLEOTIDE SEQUENCE</scope>
    <source>
        <strain evidence="1">KCTC 22164</strain>
    </source>
</reference>
<gene>
    <name evidence="1" type="ORF">GCM10007391_20940</name>
</gene>
<evidence type="ECO:0000313" key="2">
    <source>
        <dbReference type="Proteomes" id="UP000631300"/>
    </source>
</evidence>
<evidence type="ECO:0000313" key="1">
    <source>
        <dbReference type="EMBL" id="GGW86962.1"/>
    </source>
</evidence>
<sequence length="300" mass="35484">MFMSTPRRINIHIGFHKTATTHFQDTLEMSTDEFRARNIIYYPRDQYRKSLRALTHNPKFNKLPLSIFKQLYISSRLFSPITKSKTLLISEENILGDCVELLSTIPYSMNRLEFIRIMSRKVDTTVYFSIRDFSTLLPGAYATSLKYSPRKALTAKASLIDDISCKRYPSWIDVYERIKNFLPNVKIKIWNQEAYRHNPEIVFREFTNITDFKPHKIPDPLSTITPSLKAIKIVEENVRKGNYIKSDNWFLEVEKIFEEHQAKDLETKFRLFDSETTQIFKKKYQQELSYFEAQNCLVSI</sequence>
<dbReference type="EMBL" id="BMXP01000004">
    <property type="protein sequence ID" value="GGW86962.1"/>
    <property type="molecule type" value="Genomic_DNA"/>
</dbReference>
<evidence type="ECO:0008006" key="3">
    <source>
        <dbReference type="Google" id="ProtNLM"/>
    </source>
</evidence>
<comment type="caution">
    <text evidence="1">The sequence shown here is derived from an EMBL/GenBank/DDBJ whole genome shotgun (WGS) entry which is preliminary data.</text>
</comment>
<name>A0A918JKZ0_9ALTE</name>
<keyword evidence="2" id="KW-1185">Reference proteome</keyword>
<organism evidence="1 2">
    <name type="scientific">Alteromonas halophila</name>
    <dbReference type="NCBI Taxonomy" id="516698"/>
    <lineage>
        <taxon>Bacteria</taxon>
        <taxon>Pseudomonadati</taxon>
        <taxon>Pseudomonadota</taxon>
        <taxon>Gammaproteobacteria</taxon>
        <taxon>Alteromonadales</taxon>
        <taxon>Alteromonadaceae</taxon>
        <taxon>Alteromonas/Salinimonas group</taxon>
        <taxon>Alteromonas</taxon>
    </lineage>
</organism>
<accession>A0A918JKZ0</accession>
<dbReference type="Proteomes" id="UP000631300">
    <property type="component" value="Unassembled WGS sequence"/>
</dbReference>
<proteinExistence type="predicted"/>
<dbReference type="AlphaFoldDB" id="A0A918JKZ0"/>
<reference evidence="1" key="2">
    <citation type="submission" date="2020-09" db="EMBL/GenBank/DDBJ databases">
        <authorList>
            <person name="Sun Q."/>
            <person name="Kim S."/>
        </authorList>
    </citation>
    <scope>NUCLEOTIDE SEQUENCE</scope>
    <source>
        <strain evidence="1">KCTC 22164</strain>
    </source>
</reference>